<evidence type="ECO:0000256" key="3">
    <source>
        <dbReference type="ARBA" id="ARBA00023163"/>
    </source>
</evidence>
<evidence type="ECO:0000256" key="2">
    <source>
        <dbReference type="ARBA" id="ARBA00023125"/>
    </source>
</evidence>
<reference evidence="6 7" key="1">
    <citation type="submission" date="2018-09" db="EMBL/GenBank/DDBJ databases">
        <title>Comparative genomics of Leucobacter spp.</title>
        <authorList>
            <person name="Reis A.C."/>
            <person name="Kolvenbach B.A."/>
            <person name="Corvini P.F.X."/>
            <person name="Nunes O.C."/>
        </authorList>
    </citation>
    <scope>NUCLEOTIDE SEQUENCE [LARGE SCALE GENOMIC DNA]</scope>
    <source>
        <strain evidence="6 7">L-1</strain>
    </source>
</reference>
<organism evidence="6 7">
    <name type="scientific">Leucobacter chromiireducens subsp. chromiireducens</name>
    <dbReference type="NCBI Taxonomy" id="660067"/>
    <lineage>
        <taxon>Bacteria</taxon>
        <taxon>Bacillati</taxon>
        <taxon>Actinomycetota</taxon>
        <taxon>Actinomycetes</taxon>
        <taxon>Micrococcales</taxon>
        <taxon>Microbacteriaceae</taxon>
        <taxon>Leucobacter</taxon>
    </lineage>
</organism>
<dbReference type="Gene3D" id="1.10.357.10">
    <property type="entry name" value="Tetracycline Repressor, domain 2"/>
    <property type="match status" value="1"/>
</dbReference>
<sequence length="218" mass="23171">MKRGRLDQRTIVDAVLELASNEPQARITFKRLGEALGVDATAMYRHFRNKDELTRAALDRLAATATTDARAAAGDWRSRLEAFATRMAALSLEHPAIGAEWAMVDPVGPGDVASDEFLLEMLSEAGLAGTDLITAYAAISGFTLAQSAALAQEALERTGSSRDGTIPWISTFGSVDLADFPHVSEHRDALLAIDGITVYRAGITAILDSIARSAGAAQ</sequence>
<dbReference type="RefSeq" id="WP_202380612.1">
    <property type="nucleotide sequence ID" value="NZ_BAAAMA010000003.1"/>
</dbReference>
<keyword evidence="2 4" id="KW-0238">DNA-binding</keyword>
<dbReference type="SUPFAM" id="SSF46689">
    <property type="entry name" value="Homeodomain-like"/>
    <property type="match status" value="1"/>
</dbReference>
<keyword evidence="7" id="KW-1185">Reference proteome</keyword>
<dbReference type="InterPro" id="IPR036271">
    <property type="entry name" value="Tet_transcr_reg_TetR-rel_C_sf"/>
</dbReference>
<dbReference type="PROSITE" id="PS50977">
    <property type="entry name" value="HTH_TETR_2"/>
    <property type="match status" value="1"/>
</dbReference>
<dbReference type="InterPro" id="IPR009057">
    <property type="entry name" value="Homeodomain-like_sf"/>
</dbReference>
<dbReference type="EMBL" id="QYAD01000001">
    <property type="protein sequence ID" value="MBL3688581.1"/>
    <property type="molecule type" value="Genomic_DNA"/>
</dbReference>
<comment type="caution">
    <text evidence="6">The sequence shown here is derived from an EMBL/GenBank/DDBJ whole genome shotgun (WGS) entry which is preliminary data.</text>
</comment>
<keyword evidence="3" id="KW-0804">Transcription</keyword>
<evidence type="ECO:0000256" key="4">
    <source>
        <dbReference type="PROSITE-ProRule" id="PRU00335"/>
    </source>
</evidence>
<evidence type="ECO:0000256" key="1">
    <source>
        <dbReference type="ARBA" id="ARBA00023015"/>
    </source>
</evidence>
<dbReference type="SUPFAM" id="SSF48498">
    <property type="entry name" value="Tetracyclin repressor-like, C-terminal domain"/>
    <property type="match status" value="1"/>
</dbReference>
<keyword evidence="1" id="KW-0805">Transcription regulation</keyword>
<evidence type="ECO:0000313" key="6">
    <source>
        <dbReference type="EMBL" id="MBL3688581.1"/>
    </source>
</evidence>
<feature type="domain" description="HTH tetR-type" evidence="5">
    <location>
        <begin position="5"/>
        <end position="65"/>
    </location>
</feature>
<dbReference type="InterPro" id="IPR001647">
    <property type="entry name" value="HTH_TetR"/>
</dbReference>
<dbReference type="Pfam" id="PF00440">
    <property type="entry name" value="TetR_N"/>
    <property type="match status" value="1"/>
</dbReference>
<evidence type="ECO:0000259" key="5">
    <source>
        <dbReference type="PROSITE" id="PS50977"/>
    </source>
</evidence>
<accession>A0ABS1SNV2</accession>
<dbReference type="Proteomes" id="UP001646141">
    <property type="component" value="Unassembled WGS sequence"/>
</dbReference>
<gene>
    <name evidence="6" type="ORF">D3226_01220</name>
</gene>
<evidence type="ECO:0000313" key="7">
    <source>
        <dbReference type="Proteomes" id="UP001646141"/>
    </source>
</evidence>
<proteinExistence type="predicted"/>
<name>A0ABS1SNV2_9MICO</name>
<dbReference type="Pfam" id="PF02909">
    <property type="entry name" value="TetR_C_1"/>
    <property type="match status" value="1"/>
</dbReference>
<protein>
    <submittedName>
        <fullName evidence="6">TetR/AcrR family transcriptional regulator</fullName>
    </submittedName>
</protein>
<dbReference type="InterPro" id="IPR004111">
    <property type="entry name" value="Repressor_TetR_C"/>
</dbReference>
<feature type="DNA-binding region" description="H-T-H motif" evidence="4">
    <location>
        <begin position="28"/>
        <end position="47"/>
    </location>
</feature>